<evidence type="ECO:0000256" key="1">
    <source>
        <dbReference type="ARBA" id="ARBA00022679"/>
    </source>
</evidence>
<dbReference type="EC" id="2.3.1.-" evidence="5"/>
<dbReference type="RefSeq" id="WP_017376596.1">
    <property type="nucleotide sequence ID" value="NZ_CP012508.1"/>
</dbReference>
<dbReference type="AlphaFoldDB" id="A0A1L6T9F7"/>
<feature type="domain" description="N-acetyltransferase" evidence="4">
    <location>
        <begin position="18"/>
        <end position="186"/>
    </location>
</feature>
<dbReference type="InterPro" id="IPR051531">
    <property type="entry name" value="N-acetyltransferase"/>
</dbReference>
<protein>
    <submittedName>
        <fullName evidence="5">Acetyltransferase domain protein</fullName>
        <ecNumber evidence="5">2.3.1.-</ecNumber>
    </submittedName>
</protein>
<gene>
    <name evidence="5" type="ORF">KU39_609</name>
</gene>
<reference evidence="5 6" key="1">
    <citation type="journal article" date="2014" name="Genome Announc.">
        <title>Comparative Genome Analysis of Two Isolates of the Fish Pathogen Piscirickettsia salmonis from Different Hosts Reveals Major Differences in Virulence-Associated Secretion Systems.</title>
        <authorList>
            <person name="Bohle H."/>
            <person name="Henriquez P."/>
            <person name="Grothusen H."/>
            <person name="Navas E."/>
            <person name="Sandoval A."/>
            <person name="Bustamante F."/>
            <person name="Bustos P."/>
            <person name="Mancilla M."/>
        </authorList>
    </citation>
    <scope>NUCLEOTIDE SEQUENCE [LARGE SCALE GENOMIC DNA]</scope>
    <source>
        <strain evidence="6">B1-32597</strain>
    </source>
</reference>
<evidence type="ECO:0000259" key="4">
    <source>
        <dbReference type="PROSITE" id="PS51186"/>
    </source>
</evidence>
<dbReference type="PANTHER" id="PTHR43792">
    <property type="entry name" value="GNAT FAMILY, PUTATIVE (AFU_ORTHOLOGUE AFUA_3G00765)-RELATED-RELATED"/>
    <property type="match status" value="1"/>
</dbReference>
<proteinExistence type="inferred from homology"/>
<dbReference type="SUPFAM" id="SSF55729">
    <property type="entry name" value="Acyl-CoA N-acyltransferases (Nat)"/>
    <property type="match status" value="1"/>
</dbReference>
<comment type="similarity">
    <text evidence="3">Belongs to the acetyltransferase family. RimJ subfamily.</text>
</comment>
<dbReference type="InterPro" id="IPR000182">
    <property type="entry name" value="GNAT_dom"/>
</dbReference>
<dbReference type="PROSITE" id="PS51186">
    <property type="entry name" value="GNAT"/>
    <property type="match status" value="1"/>
</dbReference>
<dbReference type="EMBL" id="CP012508">
    <property type="protein sequence ID" value="ALB21793.1"/>
    <property type="molecule type" value="Genomic_DNA"/>
</dbReference>
<evidence type="ECO:0000256" key="3">
    <source>
        <dbReference type="ARBA" id="ARBA00038502"/>
    </source>
</evidence>
<evidence type="ECO:0000313" key="5">
    <source>
        <dbReference type="EMBL" id="ALB21793.1"/>
    </source>
</evidence>
<evidence type="ECO:0000256" key="2">
    <source>
        <dbReference type="ARBA" id="ARBA00023315"/>
    </source>
</evidence>
<dbReference type="PANTHER" id="PTHR43792:SF8">
    <property type="entry name" value="[RIBOSOMAL PROTEIN US5]-ALANINE N-ACETYLTRANSFERASE"/>
    <property type="match status" value="1"/>
</dbReference>
<dbReference type="OrthoDB" id="7852312at2"/>
<name>A0A1L6T9F7_PISSA</name>
<dbReference type="Pfam" id="PF13302">
    <property type="entry name" value="Acetyltransf_3"/>
    <property type="match status" value="1"/>
</dbReference>
<dbReference type="Proteomes" id="UP000029558">
    <property type="component" value="Chromosome"/>
</dbReference>
<evidence type="ECO:0000313" key="6">
    <source>
        <dbReference type="Proteomes" id="UP000029558"/>
    </source>
</evidence>
<keyword evidence="1 5" id="KW-0808">Transferase</keyword>
<dbReference type="InterPro" id="IPR016181">
    <property type="entry name" value="Acyl_CoA_acyltransferase"/>
</dbReference>
<dbReference type="GO" id="GO:0005737">
    <property type="term" value="C:cytoplasm"/>
    <property type="evidence" value="ECO:0007669"/>
    <property type="project" value="TreeGrafter"/>
</dbReference>
<dbReference type="Gene3D" id="3.40.630.30">
    <property type="match status" value="1"/>
</dbReference>
<dbReference type="GO" id="GO:0008999">
    <property type="term" value="F:protein-N-terminal-alanine acetyltransferase activity"/>
    <property type="evidence" value="ECO:0007669"/>
    <property type="project" value="TreeGrafter"/>
</dbReference>
<keyword evidence="2 5" id="KW-0012">Acyltransferase</keyword>
<accession>A0A1L6T9F7</accession>
<organism evidence="5 6">
    <name type="scientific">Piscirickettsia salmonis</name>
    <dbReference type="NCBI Taxonomy" id="1238"/>
    <lineage>
        <taxon>Bacteria</taxon>
        <taxon>Pseudomonadati</taxon>
        <taxon>Pseudomonadota</taxon>
        <taxon>Gammaproteobacteria</taxon>
        <taxon>Thiotrichales</taxon>
        <taxon>Piscirickettsiaceae</taxon>
        <taxon>Piscirickettsia</taxon>
    </lineage>
</organism>
<sequence length="206" mass="24261">MGSSVINHSCDQLYRLRLSLRLLETGDAEDLANYLEHNRDFHGPWDIEHSAEYFHPVYWANLLTENQFLYQEKRAVRIGCYIGQRLIGMCHIAQVLVEPICQAEIGYHIDTDHSRQGLMFEALCLLIPWAFHYFKLERLVALVMLDNQPSQLLLKKLGFMQEGCLREYLLMRGQRVDHLLFALLREDLNHYRHFVSDCSRLDKPLE</sequence>